<dbReference type="Proteomes" id="UP000184693">
    <property type="component" value="Unassembled WGS sequence"/>
</dbReference>
<organism evidence="8 9">
    <name type="scientific">Paraburkholderia phenazinium</name>
    <dbReference type="NCBI Taxonomy" id="60549"/>
    <lineage>
        <taxon>Bacteria</taxon>
        <taxon>Pseudomonadati</taxon>
        <taxon>Pseudomonadota</taxon>
        <taxon>Betaproteobacteria</taxon>
        <taxon>Burkholderiales</taxon>
        <taxon>Burkholderiaceae</taxon>
        <taxon>Paraburkholderia</taxon>
    </lineage>
</organism>
<dbReference type="Gene3D" id="3.30.70.100">
    <property type="match status" value="1"/>
</dbReference>
<dbReference type="Gene3D" id="2.60.120.10">
    <property type="entry name" value="Jelly Rolls"/>
    <property type="match status" value="1"/>
</dbReference>
<dbReference type="PROSITE" id="PS50042">
    <property type="entry name" value="CNMP_BINDING_3"/>
    <property type="match status" value="1"/>
</dbReference>
<reference evidence="8 9" key="1">
    <citation type="submission" date="2016-11" db="EMBL/GenBank/DDBJ databases">
        <authorList>
            <person name="Jaros S."/>
            <person name="Januszkiewicz K."/>
            <person name="Wedrychowicz H."/>
        </authorList>
    </citation>
    <scope>NUCLEOTIDE SEQUENCE [LARGE SCALE GENOMIC DNA]</scope>
    <source>
        <strain evidence="8 9">GAS86</strain>
    </source>
</reference>
<feature type="transmembrane region" description="Helical" evidence="6">
    <location>
        <begin position="105"/>
        <end position="125"/>
    </location>
</feature>
<dbReference type="InterPro" id="IPR045275">
    <property type="entry name" value="MscS_archaea/bacteria_type"/>
</dbReference>
<keyword evidence="6" id="KW-0813">Transport</keyword>
<keyword evidence="6" id="KW-0407">Ion channel</keyword>
<keyword evidence="5 6" id="KW-0472">Membrane</keyword>
<dbReference type="InterPro" id="IPR018490">
    <property type="entry name" value="cNMP-bd_dom_sf"/>
</dbReference>
<gene>
    <name evidence="8" type="ORF">SAMN05444168_1880</name>
</gene>
<feature type="transmembrane region" description="Helical" evidence="6">
    <location>
        <begin position="31"/>
        <end position="50"/>
    </location>
</feature>
<dbReference type="InterPro" id="IPR000595">
    <property type="entry name" value="cNMP-bd_dom"/>
</dbReference>
<dbReference type="Gene3D" id="1.10.287.1260">
    <property type="match status" value="1"/>
</dbReference>
<proteinExistence type="inferred from homology"/>
<dbReference type="Gene3D" id="2.30.30.60">
    <property type="match status" value="1"/>
</dbReference>
<dbReference type="OrthoDB" id="9775207at2"/>
<feature type="domain" description="Cyclic nucleotide-binding" evidence="7">
    <location>
        <begin position="329"/>
        <end position="448"/>
    </location>
</feature>
<evidence type="ECO:0000256" key="4">
    <source>
        <dbReference type="ARBA" id="ARBA00022989"/>
    </source>
</evidence>
<evidence type="ECO:0000313" key="9">
    <source>
        <dbReference type="Proteomes" id="UP000184693"/>
    </source>
</evidence>
<dbReference type="SUPFAM" id="SSF51206">
    <property type="entry name" value="cAMP-binding domain-like"/>
    <property type="match status" value="1"/>
</dbReference>
<dbReference type="Pfam" id="PF00027">
    <property type="entry name" value="cNMP_binding"/>
    <property type="match status" value="1"/>
</dbReference>
<dbReference type="InterPro" id="IPR006685">
    <property type="entry name" value="MscS_channel_2nd"/>
</dbReference>
<keyword evidence="6" id="KW-0406">Ion transport</keyword>
<dbReference type="GO" id="GO:0005886">
    <property type="term" value="C:plasma membrane"/>
    <property type="evidence" value="ECO:0007669"/>
    <property type="project" value="UniProtKB-SubCell"/>
</dbReference>
<comment type="subcellular location">
    <subcellularLocation>
        <location evidence="6">Cell inner membrane</location>
        <topology evidence="6">Multi-pass membrane protein</topology>
    </subcellularLocation>
    <subcellularLocation>
        <location evidence="1">Cell membrane</location>
        <topology evidence="1">Multi-pass membrane protein</topology>
    </subcellularLocation>
</comment>
<feature type="transmembrane region" description="Helical" evidence="6">
    <location>
        <begin position="6"/>
        <end position="24"/>
    </location>
</feature>
<dbReference type="InterPro" id="IPR023408">
    <property type="entry name" value="MscS_beta-dom_sf"/>
</dbReference>
<dbReference type="AlphaFoldDB" id="A0A1N6FUY9"/>
<dbReference type="SUPFAM" id="SSF82689">
    <property type="entry name" value="Mechanosensitive channel protein MscS (YggB), C-terminal domain"/>
    <property type="match status" value="1"/>
</dbReference>
<comment type="function">
    <text evidence="6">Mechanosensitive channel that participates in the regulation of osmotic pressure changes within the cell, opening in response to stretch forces in the membrane lipid bilayer, without the need for other proteins. Contributes to normal resistance to hypoosmotic shock. Forms an ion channel of 1.0 nanosiemens conductance with a slight preference for anions.</text>
</comment>
<evidence type="ECO:0000256" key="5">
    <source>
        <dbReference type="ARBA" id="ARBA00023136"/>
    </source>
</evidence>
<accession>A0A1N6FUY9</accession>
<dbReference type="GO" id="GO:0008381">
    <property type="term" value="F:mechanosensitive monoatomic ion channel activity"/>
    <property type="evidence" value="ECO:0007669"/>
    <property type="project" value="InterPro"/>
</dbReference>
<comment type="similarity">
    <text evidence="6">Belongs to the MscS (TC 1.A.23) family.</text>
</comment>
<keyword evidence="6" id="KW-0997">Cell inner membrane</keyword>
<keyword evidence="3 6" id="KW-0812">Transmembrane</keyword>
<keyword evidence="2" id="KW-1003">Cell membrane</keyword>
<keyword evidence="4 6" id="KW-1133">Transmembrane helix</keyword>
<sequence length="485" mass="52638">MKDPLVIGFALLAVDIALWRAGLPRQGTLRLVLRLVIFAFYSAVLFGYGMNPLSPAPWPESWLRHLGAQILEVLWWLNGARLLTQSLDAVFVSRSWHKERLFQDVLGALVFLAAAVASLAFVLNIPVRGLAATSGALAIVVGLAIQSTLSDVFAGIVLNTTEPYHIGNWVSVDGVEGQVMEMNWRATHLLTSQGNIVIVPNSVAAKAKIVNNSRPSTLHGVSITLEISPQERPARVLGALEQALVGIGTVLKTPAPYALVKSASVDSIRYEVTAYVDDMAKKSAVTNELYDLCYRHLDAAGIELRPLGVPAPPQSGVDRLQRLLGRVELFRTLQVDELAGLSSKMSRHEYQAGELVVGSDAVTDYLMIVESGVVSVEVTTPSGVVEPVRLGPGDAVGEAGVLAGLPVRAKLIALTHTVIYRLNKTDLTPVLKRRPDIGQQMCQVLSQREDKLLQLGSPPEAQVVTERSLFDWLRDGMRKLHDLTV</sequence>
<dbReference type="PANTHER" id="PTHR30221:SF1">
    <property type="entry name" value="SMALL-CONDUCTANCE MECHANOSENSITIVE CHANNEL"/>
    <property type="match status" value="1"/>
</dbReference>
<evidence type="ECO:0000256" key="1">
    <source>
        <dbReference type="ARBA" id="ARBA00004651"/>
    </source>
</evidence>
<dbReference type="RefSeq" id="WP_074264004.1">
    <property type="nucleotide sequence ID" value="NZ_FSRM01000001.1"/>
</dbReference>
<dbReference type="Pfam" id="PF00924">
    <property type="entry name" value="MS_channel_2nd"/>
    <property type="match status" value="1"/>
</dbReference>
<name>A0A1N6FUY9_9BURK</name>
<dbReference type="InterPro" id="IPR014710">
    <property type="entry name" value="RmlC-like_jellyroll"/>
</dbReference>
<dbReference type="InterPro" id="IPR016846">
    <property type="entry name" value="cNMP-bd_ion_channel"/>
</dbReference>
<evidence type="ECO:0000256" key="6">
    <source>
        <dbReference type="RuleBase" id="RU369025"/>
    </source>
</evidence>
<dbReference type="SUPFAM" id="SSF50182">
    <property type="entry name" value="Sm-like ribonucleoproteins"/>
    <property type="match status" value="1"/>
</dbReference>
<dbReference type="SMART" id="SM00100">
    <property type="entry name" value="cNMP"/>
    <property type="match status" value="1"/>
</dbReference>
<dbReference type="InterPro" id="IPR010920">
    <property type="entry name" value="LSM_dom_sf"/>
</dbReference>
<feature type="transmembrane region" description="Helical" evidence="6">
    <location>
        <begin position="137"/>
        <end position="158"/>
    </location>
</feature>
<evidence type="ECO:0000256" key="2">
    <source>
        <dbReference type="ARBA" id="ARBA00022475"/>
    </source>
</evidence>
<dbReference type="PANTHER" id="PTHR30221">
    <property type="entry name" value="SMALL-CONDUCTANCE MECHANOSENSITIVE CHANNEL"/>
    <property type="match status" value="1"/>
</dbReference>
<dbReference type="EMBL" id="FSRM01000001">
    <property type="protein sequence ID" value="SIN98991.1"/>
    <property type="molecule type" value="Genomic_DNA"/>
</dbReference>
<evidence type="ECO:0000313" key="8">
    <source>
        <dbReference type="EMBL" id="SIN98991.1"/>
    </source>
</evidence>
<evidence type="ECO:0000256" key="3">
    <source>
        <dbReference type="ARBA" id="ARBA00022692"/>
    </source>
</evidence>
<protein>
    <recommendedName>
        <fullName evidence="6">Small-conductance mechanosensitive channel</fullName>
    </recommendedName>
</protein>
<dbReference type="PIRSF" id="PIRSF026673">
    <property type="entry name" value="UCP026673_ion_chan"/>
    <property type="match status" value="1"/>
</dbReference>
<evidence type="ECO:0000259" key="7">
    <source>
        <dbReference type="PROSITE" id="PS50042"/>
    </source>
</evidence>
<dbReference type="InterPro" id="IPR011066">
    <property type="entry name" value="MscS_channel_C_sf"/>
</dbReference>
<dbReference type="CDD" id="cd00038">
    <property type="entry name" value="CAP_ED"/>
    <property type="match status" value="1"/>
</dbReference>
<comment type="subunit">
    <text evidence="6">Homoheptamer.</text>
</comment>